<feature type="transmembrane region" description="Helical" evidence="1">
    <location>
        <begin position="200"/>
        <end position="220"/>
    </location>
</feature>
<keyword evidence="3" id="KW-1185">Reference proteome</keyword>
<evidence type="ECO:0000313" key="2">
    <source>
        <dbReference type="EMBL" id="MFC5449152.1"/>
    </source>
</evidence>
<accession>A0ABW0K8N4</accession>
<sequence length="350" mass="40906">MSEMFTPIKRILKLTLLCAILAFPILGIVQWIAPKSVRPFDTYMELLSHIWVYVHAWGDWGIVAIMSYLFLKSAKTFYEAAEKIRYNVLVSEIERWGKTPYIPPLLYFYLVSPPASFSSNLKDVAGNPFYQQVVDFFRNQVYVDSAFSSGEPKPKAPLYKVVGAGIITSVLLGVGIILGFFIVLYRIKSPDTWFSGWDKFFIPFIAFLVSWVSQQLYAIIKVGGRKELDQRMLEYFNEPEPRYPWRDMFPDRRGQTVLKAWNAEREKKQRYYYYLKNKPVPSEGNFVYDNPSLAPYPYPSDKIPEWSNEMEESVHDRIDRWKDNKIQEDLRIIKSSKGQVVPLHKSKKQL</sequence>
<evidence type="ECO:0000313" key="3">
    <source>
        <dbReference type="Proteomes" id="UP001596044"/>
    </source>
</evidence>
<dbReference type="EMBL" id="JBHSMJ010000017">
    <property type="protein sequence ID" value="MFC5449152.1"/>
    <property type="molecule type" value="Genomic_DNA"/>
</dbReference>
<keyword evidence="1" id="KW-0472">Membrane</keyword>
<keyword evidence="1" id="KW-1133">Transmembrane helix</keyword>
<reference evidence="3" key="1">
    <citation type="journal article" date="2019" name="Int. J. Syst. Evol. Microbiol.">
        <title>The Global Catalogue of Microorganisms (GCM) 10K type strain sequencing project: providing services to taxonomists for standard genome sequencing and annotation.</title>
        <authorList>
            <consortium name="The Broad Institute Genomics Platform"/>
            <consortium name="The Broad Institute Genome Sequencing Center for Infectious Disease"/>
            <person name="Wu L."/>
            <person name="Ma J."/>
        </authorList>
    </citation>
    <scope>NUCLEOTIDE SEQUENCE [LARGE SCALE GENOMIC DNA]</scope>
    <source>
        <strain evidence="3">KACC 11904</strain>
    </source>
</reference>
<organism evidence="2 3">
    <name type="scientific">Paenibacillus aestuarii</name>
    <dbReference type="NCBI Taxonomy" id="516965"/>
    <lineage>
        <taxon>Bacteria</taxon>
        <taxon>Bacillati</taxon>
        <taxon>Bacillota</taxon>
        <taxon>Bacilli</taxon>
        <taxon>Bacillales</taxon>
        <taxon>Paenibacillaceae</taxon>
        <taxon>Paenibacillus</taxon>
    </lineage>
</organism>
<protein>
    <submittedName>
        <fullName evidence="2">Uncharacterized protein</fullName>
    </submittedName>
</protein>
<proteinExistence type="predicted"/>
<feature type="transmembrane region" description="Helical" evidence="1">
    <location>
        <begin position="12"/>
        <end position="32"/>
    </location>
</feature>
<feature type="transmembrane region" description="Helical" evidence="1">
    <location>
        <begin position="52"/>
        <end position="71"/>
    </location>
</feature>
<gene>
    <name evidence="2" type="ORF">ACFPOG_12840</name>
</gene>
<name>A0ABW0K8N4_9BACL</name>
<keyword evidence="1" id="KW-0812">Transmembrane</keyword>
<feature type="transmembrane region" description="Helical" evidence="1">
    <location>
        <begin position="161"/>
        <end position="185"/>
    </location>
</feature>
<comment type="caution">
    <text evidence="2">The sequence shown here is derived from an EMBL/GenBank/DDBJ whole genome shotgun (WGS) entry which is preliminary data.</text>
</comment>
<dbReference type="RefSeq" id="WP_377524822.1">
    <property type="nucleotide sequence ID" value="NZ_JBHSMJ010000017.1"/>
</dbReference>
<dbReference type="Proteomes" id="UP001596044">
    <property type="component" value="Unassembled WGS sequence"/>
</dbReference>
<evidence type="ECO:0000256" key="1">
    <source>
        <dbReference type="SAM" id="Phobius"/>
    </source>
</evidence>